<evidence type="ECO:0000256" key="4">
    <source>
        <dbReference type="ARBA" id="ARBA00022679"/>
    </source>
</evidence>
<proteinExistence type="predicted"/>
<dbReference type="Pfam" id="PF02518">
    <property type="entry name" value="HATPase_c"/>
    <property type="match status" value="1"/>
</dbReference>
<organism evidence="16 17">
    <name type="scientific">Desulfonema limicola</name>
    <dbReference type="NCBI Taxonomy" id="45656"/>
    <lineage>
        <taxon>Bacteria</taxon>
        <taxon>Pseudomonadati</taxon>
        <taxon>Thermodesulfobacteriota</taxon>
        <taxon>Desulfobacteria</taxon>
        <taxon>Desulfobacterales</taxon>
        <taxon>Desulfococcaceae</taxon>
        <taxon>Desulfonema</taxon>
    </lineage>
</organism>
<dbReference type="InterPro" id="IPR035965">
    <property type="entry name" value="PAS-like_dom_sf"/>
</dbReference>
<dbReference type="PROSITE" id="PS50113">
    <property type="entry name" value="PAC"/>
    <property type="match status" value="1"/>
</dbReference>
<dbReference type="Pfam" id="PF07730">
    <property type="entry name" value="HisKA_3"/>
    <property type="match status" value="1"/>
</dbReference>
<dbReference type="InterPro" id="IPR011712">
    <property type="entry name" value="Sig_transdc_His_kin_sub3_dim/P"/>
</dbReference>
<dbReference type="GO" id="GO:0006355">
    <property type="term" value="P:regulation of DNA-templated transcription"/>
    <property type="evidence" value="ECO:0007669"/>
    <property type="project" value="InterPro"/>
</dbReference>
<dbReference type="KEGG" id="dli:dnl_10610"/>
<evidence type="ECO:0000259" key="14">
    <source>
        <dbReference type="PROSITE" id="PS50113"/>
    </source>
</evidence>
<evidence type="ECO:0000313" key="17">
    <source>
        <dbReference type="Proteomes" id="UP000663720"/>
    </source>
</evidence>
<dbReference type="PROSITE" id="PS50112">
    <property type="entry name" value="PAS"/>
    <property type="match status" value="1"/>
</dbReference>
<reference evidence="16" key="1">
    <citation type="journal article" date="2021" name="Microb. Physiol.">
        <title>Proteogenomic Insights into the Physiology of Marine, Sulfate-Reducing, Filamentous Desulfonema limicola and Desulfonema magnum.</title>
        <authorList>
            <person name="Schnaars V."/>
            <person name="Wohlbrand L."/>
            <person name="Scheve S."/>
            <person name="Hinrichs C."/>
            <person name="Reinhardt R."/>
            <person name="Rabus R."/>
        </authorList>
    </citation>
    <scope>NUCLEOTIDE SEQUENCE</scope>
    <source>
        <strain evidence="16">5ac10</strain>
    </source>
</reference>
<evidence type="ECO:0000256" key="5">
    <source>
        <dbReference type="ARBA" id="ARBA00022692"/>
    </source>
</evidence>
<sequence>MKRLKLVTKLNLCFVINLVLPMIIAAYFAISYINGKICSEAVKSIDSDSKISEIIYQSGISEISTLAGTYAQKNALTTLLFFDLGKKIGIDLALSARKNNIDMITVVDNDYNVLVRSHSPDKICKRISFGNDKKEKLSARKKYIDQAFFGISSAGTEIMTAKDLVEEGFSIQNNKADKSGNLLVITGAAPIYDRNESITGVIIIRRFLNNNVEILQKISNTIHAHVAVFEHTNPAVSVCAENVPGNNDKLCPPLPQTLQNVLKLNNEIHEVDITNTGNITKYFPLRDFSENPIGVFMIQKSISPYLYTYKTAILIIISIVLVIFIHNFCIKQILVKNFLDPLKRLGEKFKSVDVEDKLQELKVSSQREIGTLTEAFNEMIYRLKESRALLKQNENLLMSLLSSTNNGIHLIKDRRFVWCNRATRQIFGWTEDELIGRTTEILYPNYSEYLRFGEYIYERQHPDGIITFEYDNFKHKDGSSITCFFQGRALDENDSSKGYVFSITDITKLKKAEAHIRELNREMFRAQENERKRIALDLHDHVAQELSFLTMQCGRNKGKNNRNCEINNCKGCKTVLKKAVNTVRNIAYDLRPSNLDDFGIADSLKQLCMDYSESHKVTVNYKPFGMENLNVDSDTGIHFYRLVQEAMTNVVKHAQATDISVKLVYSYPKIILRICDNGKGFDVNTRMEEVLNDKRMGIRSMKERVKLLDGHMTLCSKPGIGTKIVIKVMYMENKNEN</sequence>
<feature type="domain" description="PAS" evidence="13">
    <location>
        <begin position="413"/>
        <end position="451"/>
    </location>
</feature>
<keyword evidence="17" id="KW-1185">Reference proteome</keyword>
<dbReference type="RefSeq" id="WP_207690637.1">
    <property type="nucleotide sequence ID" value="NZ_CP061799.1"/>
</dbReference>
<evidence type="ECO:0000256" key="12">
    <source>
        <dbReference type="SAM" id="Phobius"/>
    </source>
</evidence>
<evidence type="ECO:0000313" key="16">
    <source>
        <dbReference type="EMBL" id="QTA78821.1"/>
    </source>
</evidence>
<evidence type="ECO:0000256" key="10">
    <source>
        <dbReference type="ARBA" id="ARBA00023012"/>
    </source>
</evidence>
<keyword evidence="10" id="KW-0902">Two-component regulatory system</keyword>
<dbReference type="CDD" id="cd00130">
    <property type="entry name" value="PAS"/>
    <property type="match status" value="1"/>
</dbReference>
<dbReference type="PANTHER" id="PTHR24421:SF37">
    <property type="entry name" value="SENSOR HISTIDINE KINASE NARS"/>
    <property type="match status" value="1"/>
</dbReference>
<name>A0A975GF18_9BACT</name>
<evidence type="ECO:0000256" key="11">
    <source>
        <dbReference type="ARBA" id="ARBA00023136"/>
    </source>
</evidence>
<dbReference type="GO" id="GO:0046983">
    <property type="term" value="F:protein dimerization activity"/>
    <property type="evidence" value="ECO:0007669"/>
    <property type="project" value="InterPro"/>
</dbReference>
<dbReference type="SUPFAM" id="SSF55785">
    <property type="entry name" value="PYP-like sensor domain (PAS domain)"/>
    <property type="match status" value="1"/>
</dbReference>
<dbReference type="Gene3D" id="6.10.340.10">
    <property type="match status" value="1"/>
</dbReference>
<dbReference type="SMART" id="SM00304">
    <property type="entry name" value="HAMP"/>
    <property type="match status" value="1"/>
</dbReference>
<keyword evidence="7 16" id="KW-0418">Kinase</keyword>
<dbReference type="Gene3D" id="3.30.565.10">
    <property type="entry name" value="Histidine kinase-like ATPase, C-terminal domain"/>
    <property type="match status" value="1"/>
</dbReference>
<dbReference type="PANTHER" id="PTHR24421">
    <property type="entry name" value="NITRATE/NITRITE SENSOR PROTEIN NARX-RELATED"/>
    <property type="match status" value="1"/>
</dbReference>
<dbReference type="InterPro" id="IPR003594">
    <property type="entry name" value="HATPase_dom"/>
</dbReference>
<dbReference type="CDD" id="cd06225">
    <property type="entry name" value="HAMP"/>
    <property type="match status" value="1"/>
</dbReference>
<protein>
    <submittedName>
        <fullName evidence="16">Two component system sensor histidine kinase, PAS and double cache domains-containing</fullName>
    </submittedName>
</protein>
<dbReference type="Pfam" id="PF00989">
    <property type="entry name" value="PAS"/>
    <property type="match status" value="1"/>
</dbReference>
<dbReference type="AlphaFoldDB" id="A0A975GF18"/>
<evidence type="ECO:0000256" key="2">
    <source>
        <dbReference type="ARBA" id="ARBA00022475"/>
    </source>
</evidence>
<keyword evidence="9 12" id="KW-1133">Transmembrane helix</keyword>
<dbReference type="GO" id="GO:0000155">
    <property type="term" value="F:phosphorelay sensor kinase activity"/>
    <property type="evidence" value="ECO:0007669"/>
    <property type="project" value="InterPro"/>
</dbReference>
<evidence type="ECO:0000256" key="7">
    <source>
        <dbReference type="ARBA" id="ARBA00022777"/>
    </source>
</evidence>
<dbReference type="EMBL" id="CP061799">
    <property type="protein sequence ID" value="QTA78821.1"/>
    <property type="molecule type" value="Genomic_DNA"/>
</dbReference>
<evidence type="ECO:0000256" key="9">
    <source>
        <dbReference type="ARBA" id="ARBA00022989"/>
    </source>
</evidence>
<dbReference type="SMART" id="SM00387">
    <property type="entry name" value="HATPase_c"/>
    <property type="match status" value="1"/>
</dbReference>
<evidence type="ECO:0000259" key="15">
    <source>
        <dbReference type="PROSITE" id="PS50885"/>
    </source>
</evidence>
<dbReference type="InterPro" id="IPR029151">
    <property type="entry name" value="Sensor-like_sf"/>
</dbReference>
<dbReference type="GO" id="GO:0005886">
    <property type="term" value="C:plasma membrane"/>
    <property type="evidence" value="ECO:0007669"/>
    <property type="project" value="UniProtKB-SubCell"/>
</dbReference>
<keyword evidence="4" id="KW-0808">Transferase</keyword>
<dbReference type="InterPro" id="IPR013767">
    <property type="entry name" value="PAS_fold"/>
</dbReference>
<dbReference type="InterPro" id="IPR003660">
    <property type="entry name" value="HAMP_dom"/>
</dbReference>
<dbReference type="Gene3D" id="1.20.5.1930">
    <property type="match status" value="1"/>
</dbReference>
<dbReference type="InterPro" id="IPR050482">
    <property type="entry name" value="Sensor_HK_TwoCompSys"/>
</dbReference>
<dbReference type="GO" id="GO:0005524">
    <property type="term" value="F:ATP binding"/>
    <property type="evidence" value="ECO:0007669"/>
    <property type="project" value="UniProtKB-KW"/>
</dbReference>
<gene>
    <name evidence="16" type="ORF">dnl_10610</name>
</gene>
<dbReference type="InterPro" id="IPR000700">
    <property type="entry name" value="PAS-assoc_C"/>
</dbReference>
<dbReference type="PROSITE" id="PS50885">
    <property type="entry name" value="HAMP"/>
    <property type="match status" value="1"/>
</dbReference>
<dbReference type="Proteomes" id="UP000663720">
    <property type="component" value="Chromosome"/>
</dbReference>
<feature type="domain" description="PAC" evidence="14">
    <location>
        <begin position="466"/>
        <end position="518"/>
    </location>
</feature>
<dbReference type="SMART" id="SM00091">
    <property type="entry name" value="PAS"/>
    <property type="match status" value="1"/>
</dbReference>
<dbReference type="SUPFAM" id="SSF55874">
    <property type="entry name" value="ATPase domain of HSP90 chaperone/DNA topoisomerase II/histidine kinase"/>
    <property type="match status" value="1"/>
</dbReference>
<evidence type="ECO:0000256" key="8">
    <source>
        <dbReference type="ARBA" id="ARBA00022840"/>
    </source>
</evidence>
<keyword evidence="8" id="KW-0067">ATP-binding</keyword>
<keyword evidence="11 12" id="KW-0472">Membrane</keyword>
<feature type="transmembrane region" description="Helical" evidence="12">
    <location>
        <begin position="307"/>
        <end position="329"/>
    </location>
</feature>
<keyword evidence="6" id="KW-0547">Nucleotide-binding</keyword>
<evidence type="ECO:0000256" key="3">
    <source>
        <dbReference type="ARBA" id="ARBA00022553"/>
    </source>
</evidence>
<evidence type="ECO:0000259" key="13">
    <source>
        <dbReference type="PROSITE" id="PS50112"/>
    </source>
</evidence>
<keyword evidence="3" id="KW-0597">Phosphoprotein</keyword>
<dbReference type="CDD" id="cd16917">
    <property type="entry name" value="HATPase_UhpB-NarQ-NarX-like"/>
    <property type="match status" value="1"/>
</dbReference>
<evidence type="ECO:0000256" key="1">
    <source>
        <dbReference type="ARBA" id="ARBA00004651"/>
    </source>
</evidence>
<keyword evidence="2" id="KW-1003">Cell membrane</keyword>
<dbReference type="InterPro" id="IPR000014">
    <property type="entry name" value="PAS"/>
</dbReference>
<dbReference type="Gene3D" id="3.30.450.20">
    <property type="entry name" value="PAS domain"/>
    <property type="match status" value="1"/>
</dbReference>
<comment type="subcellular location">
    <subcellularLocation>
        <location evidence="1">Cell membrane</location>
        <topology evidence="1">Multi-pass membrane protein</topology>
    </subcellularLocation>
</comment>
<dbReference type="Pfam" id="PF00672">
    <property type="entry name" value="HAMP"/>
    <property type="match status" value="1"/>
</dbReference>
<accession>A0A975GF18</accession>
<feature type="domain" description="HAMP" evidence="15">
    <location>
        <begin position="336"/>
        <end position="388"/>
    </location>
</feature>
<evidence type="ECO:0000256" key="6">
    <source>
        <dbReference type="ARBA" id="ARBA00022741"/>
    </source>
</evidence>
<keyword evidence="5 12" id="KW-0812">Transmembrane</keyword>
<dbReference type="InterPro" id="IPR036890">
    <property type="entry name" value="HATPase_C_sf"/>
</dbReference>
<dbReference type="NCBIfam" id="TIGR00229">
    <property type="entry name" value="sensory_box"/>
    <property type="match status" value="1"/>
</dbReference>
<feature type="transmembrane region" description="Helical" evidence="12">
    <location>
        <begin position="12"/>
        <end position="33"/>
    </location>
</feature>
<dbReference type="SUPFAM" id="SSF103190">
    <property type="entry name" value="Sensory domain-like"/>
    <property type="match status" value="1"/>
</dbReference>